<sequence>MDQMNFLLGKLDKNIIEIKPSTEVNVVTKSGEVERVKTDDTAKRLLEDSARGGLTFSEALKNIKDFGISIEDLIRERLTEEFNEFDIILNNIRAKGKIDKQITSELKTSKNKTTAETKKSMGLFNLLPNEAGHNLMQWFLNDMLNTMSINQILLGDVSMTVKDAVDEVKRAKMQNAAGPSAESVISAEKHGVMHPVKHISTVTFRDSLFKRKFSNNSGTGDKTDAQMYMTTKAFRYMMFGFGSLNSAQALILNKIEAGEDISWEEFFGNAKQGTEGFKKLNAVLNSKKLVYADGKTFIKMSAIVLTPALTTDSDGNALPNRVALHNMRVKLERMEDEGNETIGIAVPESASKMLRANVIENSDMFNSTSISPENITGLDARWMRLQQIVPSNKIEIVDPGQIKQLITSEQSDNVEVIIGGKTMTIGEVREAYNKTVGDRVELKYLNKRNLIFNFANSQNELQKSIDIGRVTVDLQAFLEYAKAGLESSQAKSQFLELFEVDETGSPKYDLNNPITIQKFQELFMGYFSKNVLRERQPGHSVALMSDQGMKVIKKVVALDPVTGQPIKWEVIRTEDWKALRNKPEIRFDRFTNQEDRTFSGMKVNDIYIDDLRANVMEYDSKGNETGQRYSEFMLPPHFAEIMKHLKPGQPIPDVISKAFATRIPSQDKHSSVNLRLVDFMPVFYGSTGVFPEELIEISGADFDIDKLYMQIKEFYMNKGEFVEYGKSENPDIQYKEYVDYQRKAANKKGTSINEALNIFKKRGSILDQQDFEDKVEGEGLDFYFIGALRLLSLPVTKDEFIKYTIAQDKMPYEGAQNNAILDQRYALLGNDGMSGPLFGRDFGINQEPAVIDPLETIWDFIQSELPVLANKVKEDGVMVDNALGKLKAWTNNKAGANSIGAVVLPNIVMNLLKEYGVKIINKNKDGTPVMKISINGHNYNTFGVNYEIDPKTGKQMTKGTRTQFVISALVTAMTDNAKERLAAKLGLNKDALAVVTNLVALGVGVKTAILMINNPLLKQLYFLAENKDDPMDPGIKSLVRTTLNEYKFDNAETYAMAAVTPVTDESMIRLIQTDEIMPKRTIQDTVDQIALLMLFQQAHLLKETTSKIQSLVTLISGMGRDTESLNKKQEDIDDLGMELSTDQFDKTSIPIDVRRIFRGKSLQSRYYKIWKEFRDLTPAVFITRTEPFVKLTNLVVDNLNGARLDQSNIAKIEKDILSFLTGKAYIQSLLQSGQGNLVNSLSSGLIYDEFTQKNMSISDVLLRVRKYLTTNNKTNFFAQKQLVNKTTSNGTNKSGINQVQLNTWSRLSDSQLVDMQNSMIDLYQDINTRADAIHLVHYLMVKDGLQYGPNSFISAIPAPLLEQILSSSARVHNLFKDKLSNNENYSQVFGEGVTFNSLAEEMTEGYLEWRGNAYYLKQVFKSKRPTVIEEVEVEEVETEQTSEVKVVKEISGRTIVLDNNDNSLTIDLLALVATPVNKKKYKGKKGVFNRKYISNKNKVRKLESNIKFVKDRGFQVVERRYKGTTIKVAKFPLVITFVEKSKNETTGKTERTYRFFKLEQLFTPLTETDKDGLFDVEQSQNIGVGNKAVYKETKMLGSMQQNGMGFVYGPRTEYDILQEAVKAQQPLTGIDRLAAQANQTAEAMAEKMAGTNIAEKHFGAKFQVEANENETNVVNDSGKAVDLSKLQEMSKDNEDMHTGNEAFENMTEVPEGRGVNVSKFYKLNAMNEDASVPGEFKIVTDFYNDLTRFQKADIAKSFSEGGLDIGSIEDIIKDLNNDNNQYTEEEYIDHMKECYK</sequence>
<dbReference type="EMBL" id="MW030564">
    <property type="protein sequence ID" value="QPI16484.1"/>
    <property type="molecule type" value="Genomic_DNA"/>
</dbReference>
<accession>A0A7S9XE14</accession>
<name>A0A7S9XE14_9VIRU</name>
<proteinExistence type="predicted"/>
<gene>
    <name evidence="1" type="ORF">NIOZUU157_00383</name>
</gene>
<reference evidence="1" key="1">
    <citation type="submission" date="2020-08" db="EMBL/GenBank/DDBJ databases">
        <title>Bridging the membrane lipid divide: bacteria of the FCB group superphylum have the potential to synthesize archaeal ether lipids.</title>
        <authorList>
            <person name="Villanueva L."/>
            <person name="von Meijenfeldt F.A.B."/>
            <person name="Westbye A.B."/>
            <person name="Yadav S."/>
            <person name="Hopmans E.C."/>
            <person name="Dutilh B.E."/>
            <person name="Sinninghe Damste J.S."/>
        </authorList>
    </citation>
    <scope>NUCLEOTIDE SEQUENCE</scope>
    <source>
        <strain evidence="1">NIOZ-UU157</strain>
    </source>
</reference>
<evidence type="ECO:0000313" key="1">
    <source>
        <dbReference type="EMBL" id="QPI16484.1"/>
    </source>
</evidence>
<protein>
    <submittedName>
        <fullName evidence="1">Uncharacterized protein</fullName>
    </submittedName>
</protein>
<organism evidence="1">
    <name type="scientific">Virus NIOZ-UU157</name>
    <dbReference type="NCBI Taxonomy" id="2763269"/>
    <lineage>
        <taxon>Viruses</taxon>
    </lineage>
</organism>